<comment type="caution">
    <text evidence="2">The sequence shown here is derived from an EMBL/GenBank/DDBJ whole genome shotgun (WGS) entry which is preliminary data.</text>
</comment>
<organism evidence="2 3">
    <name type="scientific">Corallococcus carmarthensis</name>
    <dbReference type="NCBI Taxonomy" id="2316728"/>
    <lineage>
        <taxon>Bacteria</taxon>
        <taxon>Pseudomonadati</taxon>
        <taxon>Myxococcota</taxon>
        <taxon>Myxococcia</taxon>
        <taxon>Myxococcales</taxon>
        <taxon>Cystobacterineae</taxon>
        <taxon>Myxococcaceae</taxon>
        <taxon>Corallococcus</taxon>
    </lineage>
</organism>
<dbReference type="AlphaFoldDB" id="A0A3A8KGY1"/>
<accession>A0A3A8KGY1</accession>
<dbReference type="CDD" id="cd02440">
    <property type="entry name" value="AdoMet_MTases"/>
    <property type="match status" value="1"/>
</dbReference>
<keyword evidence="2" id="KW-0489">Methyltransferase</keyword>
<sequence length="269" mass="28835">MPSEAAPFRGRRGLPTVGRMDNVATMTERLLADAGLRAGMRVLDVGCGRGDVTFMAASLVGAQGQVVGVDRDSGAIEQARVRAREQGLSNVTFVEGDLHAIPNEQGLFDAVVGRRVLMYQANAVEAVRGLARAVKPGGLMVFQEHDSTVGPVSLTPLPLHAKVREWIWRTVEREGANIHMGFDLASVFTEAGLTVEQVRAVAVVQTPAQAHPTGAIVRAMVPRIVRHGVATEAELDVDTLDLRLTEERVNAGATYIGELAFGVWARVLT</sequence>
<dbReference type="InterPro" id="IPR050447">
    <property type="entry name" value="Erg6_SMT_methyltransf"/>
</dbReference>
<evidence type="ECO:0000313" key="3">
    <source>
        <dbReference type="Proteomes" id="UP000268313"/>
    </source>
</evidence>
<proteinExistence type="predicted"/>
<keyword evidence="3" id="KW-1185">Reference proteome</keyword>
<keyword evidence="2" id="KW-0808">Transferase</keyword>
<evidence type="ECO:0000313" key="2">
    <source>
        <dbReference type="EMBL" id="RKH07458.1"/>
    </source>
</evidence>
<dbReference type="EMBL" id="RAWE01000003">
    <property type="protein sequence ID" value="RKH07458.1"/>
    <property type="molecule type" value="Genomic_DNA"/>
</dbReference>
<dbReference type="InterPro" id="IPR029063">
    <property type="entry name" value="SAM-dependent_MTases_sf"/>
</dbReference>
<dbReference type="OrthoDB" id="9770485at2"/>
<dbReference type="Proteomes" id="UP000268313">
    <property type="component" value="Unassembled WGS sequence"/>
</dbReference>
<feature type="domain" description="Methyltransferase" evidence="1">
    <location>
        <begin position="37"/>
        <end position="163"/>
    </location>
</feature>
<dbReference type="GO" id="GO:0008168">
    <property type="term" value="F:methyltransferase activity"/>
    <property type="evidence" value="ECO:0007669"/>
    <property type="project" value="UniProtKB-KW"/>
</dbReference>
<gene>
    <name evidence="2" type="ORF">D7X32_01460</name>
</gene>
<dbReference type="SUPFAM" id="SSF53335">
    <property type="entry name" value="S-adenosyl-L-methionine-dependent methyltransferases"/>
    <property type="match status" value="1"/>
</dbReference>
<protein>
    <submittedName>
        <fullName evidence="2">Class I SAM-dependent methyltransferase</fullName>
    </submittedName>
</protein>
<dbReference type="PANTHER" id="PTHR44068">
    <property type="entry name" value="ZGC:194242"/>
    <property type="match status" value="1"/>
</dbReference>
<name>A0A3A8KGY1_9BACT</name>
<dbReference type="PANTHER" id="PTHR44068:SF11">
    <property type="entry name" value="GERANYL DIPHOSPHATE 2-C-METHYLTRANSFERASE"/>
    <property type="match status" value="1"/>
</dbReference>
<dbReference type="RefSeq" id="WP_120600684.1">
    <property type="nucleotide sequence ID" value="NZ_JABFJX010000005.1"/>
</dbReference>
<reference evidence="3" key="1">
    <citation type="submission" date="2018-09" db="EMBL/GenBank/DDBJ databases">
        <authorList>
            <person name="Livingstone P.G."/>
            <person name="Whitworth D.E."/>
        </authorList>
    </citation>
    <scope>NUCLEOTIDE SEQUENCE [LARGE SCALE GENOMIC DNA]</scope>
    <source>
        <strain evidence="3">CA043D</strain>
    </source>
</reference>
<evidence type="ECO:0000259" key="1">
    <source>
        <dbReference type="Pfam" id="PF13847"/>
    </source>
</evidence>
<dbReference type="Pfam" id="PF13847">
    <property type="entry name" value="Methyltransf_31"/>
    <property type="match status" value="1"/>
</dbReference>
<dbReference type="GO" id="GO:0032259">
    <property type="term" value="P:methylation"/>
    <property type="evidence" value="ECO:0007669"/>
    <property type="project" value="UniProtKB-KW"/>
</dbReference>
<dbReference type="Gene3D" id="3.40.50.150">
    <property type="entry name" value="Vaccinia Virus protein VP39"/>
    <property type="match status" value="1"/>
</dbReference>
<dbReference type="InterPro" id="IPR025714">
    <property type="entry name" value="Methyltranfer_dom"/>
</dbReference>